<feature type="domain" description="N-acetyltransferase" evidence="3">
    <location>
        <begin position="1"/>
        <end position="147"/>
    </location>
</feature>
<dbReference type="InterPro" id="IPR021770">
    <property type="entry name" value="DUF3335"/>
</dbReference>
<dbReference type="PANTHER" id="PTHR43877:SF2">
    <property type="entry name" value="AMINOALKYLPHOSPHONATE N-ACETYLTRANSFERASE-RELATED"/>
    <property type="match status" value="1"/>
</dbReference>
<keyword evidence="2" id="KW-0012">Acyltransferase</keyword>
<dbReference type="Proteomes" id="UP001239019">
    <property type="component" value="Unassembled WGS sequence"/>
</dbReference>
<sequence length="375" mass="42406">MDIRDARQSDLDVLVALENAVFDSDRLSRRSFQRFIQQGRSALRVAEEEGRLLGYVLVIFRRGTSLARLYSMAVASDAQGRGLGRRLLVDGEQQAVENGCVAMRLEVREDNASAITLYQSAGYQPFGRYPDYYEDHADALRMEKSLADVIRPPHSSVPWYGQTLEFTCGPAALMMALASLNASQPLNRNEEIRLWREATTVFMTSGHGGCGPFGLAVAAAHRGHAVELWTDGPRPFFVDSVRDEEKKAVIEMVEADFQRELERLDVPMHHGWPGVEVLQKSLARGWRALVLISSWRIWNEKSPHWVVVTGYSEPFFFVHDPWDTNLKSRSNARWRPGDRDRLDGIDMPIPSGEFERMSRYGRSAQRAVILLGPLS</sequence>
<evidence type="ECO:0000313" key="5">
    <source>
        <dbReference type="Proteomes" id="UP001239019"/>
    </source>
</evidence>
<organism evidence="4 5">
    <name type="scientific">Natronospira bacteriovora</name>
    <dbReference type="NCBI Taxonomy" id="3069753"/>
    <lineage>
        <taxon>Bacteria</taxon>
        <taxon>Pseudomonadati</taxon>
        <taxon>Pseudomonadota</taxon>
        <taxon>Gammaproteobacteria</taxon>
        <taxon>Natronospirales</taxon>
        <taxon>Natronospiraceae</taxon>
        <taxon>Natronospira</taxon>
    </lineage>
</organism>
<gene>
    <name evidence="4" type="ORF">RBH19_10465</name>
</gene>
<evidence type="ECO:0000259" key="3">
    <source>
        <dbReference type="PROSITE" id="PS51186"/>
    </source>
</evidence>
<dbReference type="SUPFAM" id="SSF55729">
    <property type="entry name" value="Acyl-CoA N-acyltransferases (Nat)"/>
    <property type="match status" value="1"/>
</dbReference>
<dbReference type="RefSeq" id="WP_306728803.1">
    <property type="nucleotide sequence ID" value="NZ_JAVDDT010000007.1"/>
</dbReference>
<dbReference type="EMBL" id="JAVDDT010000007">
    <property type="protein sequence ID" value="MDQ2070303.1"/>
    <property type="molecule type" value="Genomic_DNA"/>
</dbReference>
<keyword evidence="5" id="KW-1185">Reference proteome</keyword>
<dbReference type="InterPro" id="IPR050832">
    <property type="entry name" value="Bact_Acetyltransf"/>
</dbReference>
<reference evidence="4 5" key="1">
    <citation type="submission" date="2023-08" db="EMBL/GenBank/DDBJ databases">
        <title>Whole-genome sequencing of halo(alkali)philic microorganisms from hypersaline lakes.</title>
        <authorList>
            <person name="Sorokin D.Y."/>
            <person name="Abbas B."/>
            <person name="Merkel A.Y."/>
        </authorList>
    </citation>
    <scope>NUCLEOTIDE SEQUENCE [LARGE SCALE GENOMIC DNA]</scope>
    <source>
        <strain evidence="4 5">AB-CW4</strain>
    </source>
</reference>
<dbReference type="PANTHER" id="PTHR43877">
    <property type="entry name" value="AMINOALKYLPHOSPHONATE N-ACETYLTRANSFERASE-RELATED-RELATED"/>
    <property type="match status" value="1"/>
</dbReference>
<dbReference type="CDD" id="cd04301">
    <property type="entry name" value="NAT_SF"/>
    <property type="match status" value="1"/>
</dbReference>
<evidence type="ECO:0000256" key="1">
    <source>
        <dbReference type="ARBA" id="ARBA00022679"/>
    </source>
</evidence>
<name>A0ABU0W965_9GAMM</name>
<dbReference type="InterPro" id="IPR016181">
    <property type="entry name" value="Acyl_CoA_acyltransferase"/>
</dbReference>
<dbReference type="InterPro" id="IPR000182">
    <property type="entry name" value="GNAT_dom"/>
</dbReference>
<comment type="caution">
    <text evidence="4">The sequence shown here is derived from an EMBL/GenBank/DDBJ whole genome shotgun (WGS) entry which is preliminary data.</text>
</comment>
<dbReference type="Gene3D" id="3.40.630.30">
    <property type="match status" value="1"/>
</dbReference>
<dbReference type="PROSITE" id="PS51186">
    <property type="entry name" value="GNAT"/>
    <property type="match status" value="1"/>
</dbReference>
<protein>
    <submittedName>
        <fullName evidence="4">GNAT family N-acetyltransferase/peptidase C39 family protein</fullName>
    </submittedName>
</protein>
<dbReference type="Pfam" id="PF11814">
    <property type="entry name" value="DUF3335"/>
    <property type="match status" value="1"/>
</dbReference>
<keyword evidence="1" id="KW-0808">Transferase</keyword>
<dbReference type="Gene3D" id="3.90.70.10">
    <property type="entry name" value="Cysteine proteinases"/>
    <property type="match status" value="1"/>
</dbReference>
<dbReference type="Pfam" id="PF13673">
    <property type="entry name" value="Acetyltransf_10"/>
    <property type="match status" value="1"/>
</dbReference>
<evidence type="ECO:0000313" key="4">
    <source>
        <dbReference type="EMBL" id="MDQ2070303.1"/>
    </source>
</evidence>
<proteinExistence type="predicted"/>
<evidence type="ECO:0000256" key="2">
    <source>
        <dbReference type="ARBA" id="ARBA00023315"/>
    </source>
</evidence>
<accession>A0ABU0W965</accession>